<sequence>MNLMTRILVGIVLALAALCGVQYVLYVGLQHRLAAAQADLKVAQYDAAATKAALAAKTSAVAKAEARAAATRKELDRALKANPEWAAAPVPDDVWRGLYPDAGAAAAAR</sequence>
<dbReference type="RefSeq" id="YP_009788859.1">
    <property type="nucleotide sequence ID" value="NC_047804.1"/>
</dbReference>
<dbReference type="EMBL" id="KY316062">
    <property type="protein sequence ID" value="APU00291.1"/>
    <property type="molecule type" value="Genomic_DNA"/>
</dbReference>
<reference evidence="1 2" key="1">
    <citation type="submission" date="2016-12" db="EMBL/GenBank/DDBJ databases">
        <title>Isolation, Whole Genome Sequencing Analysis of a Novel Lytic Bacteriophage RS-PII-1 infecting Ralstonia solanacearum.</title>
        <authorList>
            <person name="Su J."/>
            <person name="Liu J."/>
            <person name="Yu H."/>
            <person name="Guo Z."/>
            <person name="Sun H."/>
            <person name="Fan G."/>
            <person name="Gu G."/>
            <person name="Wang G."/>
        </authorList>
    </citation>
    <scope>NUCLEOTIDE SEQUENCE [LARGE SCALE GENOMIC DNA]</scope>
</reference>
<evidence type="ECO:0000313" key="2">
    <source>
        <dbReference type="Proteomes" id="UP000222868"/>
    </source>
</evidence>
<proteinExistence type="predicted"/>
<evidence type="ECO:0000313" key="1">
    <source>
        <dbReference type="EMBL" id="APU00291.1"/>
    </source>
</evidence>
<name>A0A1L7DQ98_9CAUD</name>
<evidence type="ECO:0008006" key="3">
    <source>
        <dbReference type="Google" id="ProtNLM"/>
    </source>
</evidence>
<keyword evidence="2" id="KW-1185">Reference proteome</keyword>
<dbReference type="KEGG" id="vg:54978993"/>
<dbReference type="Proteomes" id="UP000222868">
    <property type="component" value="Segment"/>
</dbReference>
<accession>A0A1L7DQ98</accession>
<dbReference type="GeneID" id="54978993"/>
<organism evidence="1 2">
    <name type="scientific">Ralstonia phage RS-PII-1</name>
    <dbReference type="NCBI Taxonomy" id="1932892"/>
    <lineage>
        <taxon>Viruses</taxon>
        <taxon>Duplodnaviria</taxon>
        <taxon>Heunggongvirae</taxon>
        <taxon>Uroviricota</taxon>
        <taxon>Caudoviricetes</taxon>
        <taxon>Autographivirales</taxon>
        <taxon>Autonotataviridae</taxon>
        <taxon>Sukuvirus</taxon>
        <taxon>Sukuvirus RSPII1</taxon>
    </lineage>
</organism>
<protein>
    <recommendedName>
        <fullName evidence="3">I-spanin</fullName>
    </recommendedName>
</protein>